<feature type="compositionally biased region" description="Basic and acidic residues" evidence="1">
    <location>
        <begin position="174"/>
        <end position="183"/>
    </location>
</feature>
<feature type="transmembrane region" description="Helical" evidence="2">
    <location>
        <begin position="37"/>
        <end position="58"/>
    </location>
</feature>
<accession>A0ABN8X7X0</accession>
<keyword evidence="2" id="KW-0472">Membrane</keyword>
<evidence type="ECO:0000256" key="2">
    <source>
        <dbReference type="SAM" id="Phobius"/>
    </source>
</evidence>
<name>A0ABN8X7X0_9GAMM</name>
<keyword evidence="2" id="KW-1133">Transmembrane helix</keyword>
<dbReference type="EMBL" id="OX458333">
    <property type="protein sequence ID" value="CAI8890591.1"/>
    <property type="molecule type" value="Genomic_DNA"/>
</dbReference>
<evidence type="ECO:0000313" key="5">
    <source>
        <dbReference type="Proteomes" id="UP001162030"/>
    </source>
</evidence>
<evidence type="ECO:0000256" key="1">
    <source>
        <dbReference type="SAM" id="MobiDB-lite"/>
    </source>
</evidence>
<sequence length="299" mass="32293">MSYILEALRKSERERQAGQAAPPVSIPLNPTPPRRHGLAWAVALLFLLNGTVLGYLWLTRWQSKEPATQLAQTASTEHADAAAPTQKAAAPSATETRTASAPADSHSSDIPPPAKEKASALANAEPLPAARVPEKKAAKTTRPHAVSVKPPSPEPIPSEITESAAAMTKKRPVKPSEKSRPQIDPKPMAEPAISENLSPPVAFAVPVSTPEPRDPASGHAENPDIPFMYEMPADFQQRIGPVTINVFAYSELPEERFAIIDMKKYRVGDRLGNGAKLLEIRADSLVLQSEGRTFRVPRP</sequence>
<evidence type="ECO:0000313" key="4">
    <source>
        <dbReference type="EMBL" id="CAI8890591.1"/>
    </source>
</evidence>
<dbReference type="InterPro" id="IPR032389">
    <property type="entry name" value="GspB_C"/>
</dbReference>
<keyword evidence="2" id="KW-0812">Transmembrane</keyword>
<keyword evidence="5" id="KW-1185">Reference proteome</keyword>
<feature type="domain" description="Type II secretion system protein GspB C-terminal" evidence="3">
    <location>
        <begin position="243"/>
        <end position="297"/>
    </location>
</feature>
<dbReference type="RefSeq" id="WP_026611038.1">
    <property type="nucleotide sequence ID" value="NZ_OX458333.1"/>
</dbReference>
<protein>
    <submittedName>
        <fullName evidence="4">General secretion pathway protein B</fullName>
    </submittedName>
</protein>
<feature type="compositionally biased region" description="Low complexity" evidence="1">
    <location>
        <begin position="81"/>
        <end position="93"/>
    </location>
</feature>
<dbReference type="Proteomes" id="UP001162030">
    <property type="component" value="Chromosome"/>
</dbReference>
<feature type="region of interest" description="Disordered" evidence="1">
    <location>
        <begin position="69"/>
        <end position="223"/>
    </location>
</feature>
<reference evidence="4 5" key="1">
    <citation type="submission" date="2023-03" db="EMBL/GenBank/DDBJ databases">
        <authorList>
            <person name="Pearce D."/>
        </authorList>
    </citation>
    <scope>NUCLEOTIDE SEQUENCE [LARGE SCALE GENOMIC DNA]</scope>
    <source>
        <strain evidence="4">Msz</strain>
    </source>
</reference>
<gene>
    <name evidence="4" type="ORF">MSZNOR_3239</name>
</gene>
<proteinExistence type="predicted"/>
<dbReference type="Pfam" id="PF16537">
    <property type="entry name" value="T2SSB"/>
    <property type="match status" value="1"/>
</dbReference>
<organism evidence="4 5">
    <name type="scientific">Methylocaldum szegediense</name>
    <dbReference type="NCBI Taxonomy" id="73780"/>
    <lineage>
        <taxon>Bacteria</taxon>
        <taxon>Pseudomonadati</taxon>
        <taxon>Pseudomonadota</taxon>
        <taxon>Gammaproteobacteria</taxon>
        <taxon>Methylococcales</taxon>
        <taxon>Methylococcaceae</taxon>
        <taxon>Methylocaldum</taxon>
    </lineage>
</organism>
<evidence type="ECO:0000259" key="3">
    <source>
        <dbReference type="Pfam" id="PF16537"/>
    </source>
</evidence>